<dbReference type="SUPFAM" id="SSF53474">
    <property type="entry name" value="alpha/beta-Hydrolases"/>
    <property type="match status" value="1"/>
</dbReference>
<dbReference type="InterPro" id="IPR029058">
    <property type="entry name" value="AB_hydrolase_fold"/>
</dbReference>
<protein>
    <submittedName>
        <fullName evidence="3">Alpha/beta hydrolase family protein</fullName>
    </submittedName>
</protein>
<gene>
    <name evidence="3" type="ORF">AWB79_01458</name>
</gene>
<dbReference type="Proteomes" id="UP000054851">
    <property type="component" value="Unassembled WGS sequence"/>
</dbReference>
<keyword evidence="3" id="KW-0378">Hydrolase</keyword>
<dbReference type="STRING" id="1777140.AWB79_01458"/>
<comment type="caution">
    <text evidence="3">The sequence shown here is derived from an EMBL/GenBank/DDBJ whole genome shotgun (WGS) entry which is preliminary data.</text>
</comment>
<keyword evidence="2" id="KW-0732">Signal</keyword>
<dbReference type="OrthoDB" id="5504996at2"/>
<dbReference type="RefSeq" id="WP_157695707.1">
    <property type="nucleotide sequence ID" value="NZ_FCOA02000003.1"/>
</dbReference>
<dbReference type="Gene3D" id="3.40.50.1820">
    <property type="entry name" value="alpha/beta hydrolase"/>
    <property type="match status" value="1"/>
</dbReference>
<feature type="signal peptide" evidence="2">
    <location>
        <begin position="1"/>
        <end position="22"/>
    </location>
</feature>
<name>A0A157ZW01_9BURK</name>
<evidence type="ECO:0000313" key="4">
    <source>
        <dbReference type="Proteomes" id="UP000054851"/>
    </source>
</evidence>
<feature type="region of interest" description="Disordered" evidence="1">
    <location>
        <begin position="34"/>
        <end position="59"/>
    </location>
</feature>
<accession>A0A157ZW01</accession>
<keyword evidence="4" id="KW-1185">Reference proteome</keyword>
<dbReference type="AlphaFoldDB" id="A0A157ZW01"/>
<sequence length="696" mass="73715">MKRRVMVALLVCALGVSLGLSGCGGGGSVQGSAVPVPGTDLPPPSPALDTGGSKTPSSSRFVSVAPATSDAAKYAISLAIQYDLGTVVTSSSDSASFSDDKGNPVVVTPTAYAFAVRGWLRYPVAAATADARTDRYPVVLFLHGNHEPTDPSYQGYDYLARDLAQQGYVVLSLDAGKISGVGMGDMSSQTRAQLLLGTLDRMRQIDANGGPGVLSALRGKLDFDRVGIMGHSRGGQGVSYAIKYNLTRKGVSVEELMRAIVAKPSDFSDYPDLVAAVGDGSKINNDGFTAAITKYNIFFAAGAETAPPYNIRAGIMVGTTDSNQNVGVSNVPLAVLVPSCDGDVSMLSGAQAFDRNRIGTQYDAAPRFQVVVNGANHNYFNTVWVKDDMATNPVLNANFKSYCSVRDGGPRLSADDQRRAGTFLINSFMRYFVGSETKFADYWNGLAQLPSAACPAGSSVCDERALLTIQKPASDSKMLQRFQDMNAWSSNLLGGAFFVTGFDQMAACAIPYSPRPWFFPLCMPDTPAEFTMQDHLDPAGRAPAGGGYLSVADALRLTWTQPNAKISTDLKGVSAAAYDSLTFRVAVVRPMGQEVVVTLTDTKGKSASLNASDFSDALYLAPKPKGDGRPLVDDPQDEPFSSKGAPAQLLNMVSLPFAAFKGVDKSSLAKVEFALPKASGSIVFTDLEFQNFGRPQ</sequence>
<feature type="chain" id="PRO_5007619778" evidence="2">
    <location>
        <begin position="23"/>
        <end position="696"/>
    </location>
</feature>
<dbReference type="PROSITE" id="PS51257">
    <property type="entry name" value="PROKAR_LIPOPROTEIN"/>
    <property type="match status" value="1"/>
</dbReference>
<feature type="region of interest" description="Disordered" evidence="1">
    <location>
        <begin position="625"/>
        <end position="644"/>
    </location>
</feature>
<dbReference type="EMBL" id="FCOA02000003">
    <property type="protein sequence ID" value="SAK49680.1"/>
    <property type="molecule type" value="Genomic_DNA"/>
</dbReference>
<dbReference type="GO" id="GO:0016787">
    <property type="term" value="F:hydrolase activity"/>
    <property type="evidence" value="ECO:0007669"/>
    <property type="project" value="UniProtKB-KW"/>
</dbReference>
<evidence type="ECO:0000313" key="3">
    <source>
        <dbReference type="EMBL" id="SAK49680.1"/>
    </source>
</evidence>
<organism evidence="3 4">
    <name type="scientific">Caballeronia hypogeia</name>
    <dbReference type="NCBI Taxonomy" id="1777140"/>
    <lineage>
        <taxon>Bacteria</taxon>
        <taxon>Pseudomonadati</taxon>
        <taxon>Pseudomonadota</taxon>
        <taxon>Betaproteobacteria</taxon>
        <taxon>Burkholderiales</taxon>
        <taxon>Burkholderiaceae</taxon>
        <taxon>Caballeronia</taxon>
    </lineage>
</organism>
<evidence type="ECO:0000256" key="2">
    <source>
        <dbReference type="SAM" id="SignalP"/>
    </source>
</evidence>
<reference evidence="3" key="1">
    <citation type="submission" date="2016-01" db="EMBL/GenBank/DDBJ databases">
        <authorList>
            <person name="Peeters C."/>
        </authorList>
    </citation>
    <scope>NUCLEOTIDE SEQUENCE</scope>
    <source>
        <strain evidence="3">LMG 29322</strain>
    </source>
</reference>
<proteinExistence type="predicted"/>
<evidence type="ECO:0000256" key="1">
    <source>
        <dbReference type="SAM" id="MobiDB-lite"/>
    </source>
</evidence>